<dbReference type="Proteomes" id="UP000192726">
    <property type="component" value="Chromosome"/>
</dbReference>
<gene>
    <name evidence="2" type="ORF">B1H19_06705</name>
</gene>
<feature type="region of interest" description="Disordered" evidence="1">
    <location>
        <begin position="258"/>
        <end position="279"/>
    </location>
</feature>
<evidence type="ECO:0000313" key="3">
    <source>
        <dbReference type="Proteomes" id="UP000192726"/>
    </source>
</evidence>
<dbReference type="AlphaFoldDB" id="A0A1V0TMN7"/>
<keyword evidence="3" id="KW-1185">Reference proteome</keyword>
<organism evidence="2 3">
    <name type="scientific">Streptomyces gilvosporeus</name>
    <dbReference type="NCBI Taxonomy" id="553510"/>
    <lineage>
        <taxon>Bacteria</taxon>
        <taxon>Bacillati</taxon>
        <taxon>Actinomycetota</taxon>
        <taxon>Actinomycetes</taxon>
        <taxon>Kitasatosporales</taxon>
        <taxon>Streptomycetaceae</taxon>
        <taxon>Streptomyces</taxon>
    </lineage>
</organism>
<evidence type="ECO:0000313" key="2">
    <source>
        <dbReference type="EMBL" id="ARF53912.1"/>
    </source>
</evidence>
<dbReference type="STRING" id="553510.B1H19_06705"/>
<proteinExistence type="predicted"/>
<name>A0A1V0TMN7_9ACTN</name>
<reference evidence="2 3" key="1">
    <citation type="submission" date="2017-04" db="EMBL/GenBank/DDBJ databases">
        <title>Complete Genome Sequence of Streptomyces gilvosporeus F607, a Capable Producer of Natamycin.</title>
        <authorList>
            <person name="Zong G."/>
            <person name="Zhong C."/>
            <person name="Fu J."/>
            <person name="Qin R."/>
            <person name="Cao G."/>
        </authorList>
    </citation>
    <scope>NUCLEOTIDE SEQUENCE [LARGE SCALE GENOMIC DNA]</scope>
    <source>
        <strain evidence="2 3">F607</strain>
    </source>
</reference>
<accession>A0A1V0TMN7</accession>
<dbReference type="InterPro" id="IPR047763">
    <property type="entry name" value="PG_bind_dom_phiBT1-type"/>
</dbReference>
<sequence length="279" mass="30632">MADIWMPEAIKVDLGDHAPCDTGFPPKAIAHITADRDDATAAHPKDLVPFANLQALFTGGKREMAPHILWSPFTGTFAQFFPATSRSKSLLDKQGGTRTNRAGKVVLQVEALFFPFCRVNGEVFATLADTPCKGWPELNGWVRSWGVPDVFPMGHPHGFTSNRSEQIWETKGGWYAHAHVPENDHVDPGSWPEFVAAEPFPGAAFFHTGQKSPVIAAMHRRLVAEGCNRYTADDVLDVWEPDDVKSYAAWQQKLGFSGSDADGTPGASSWEQLQVPHLV</sequence>
<dbReference type="NCBIfam" id="NF038080">
    <property type="entry name" value="PG_bind_siph"/>
    <property type="match status" value="1"/>
</dbReference>
<dbReference type="OrthoDB" id="581371at2"/>
<dbReference type="EMBL" id="CP020569">
    <property type="protein sequence ID" value="ARF53912.1"/>
    <property type="molecule type" value="Genomic_DNA"/>
</dbReference>
<dbReference type="KEGG" id="sgv:B1H19_06705"/>
<protein>
    <submittedName>
        <fullName evidence="2">Endolysin</fullName>
    </submittedName>
</protein>
<evidence type="ECO:0000256" key="1">
    <source>
        <dbReference type="SAM" id="MobiDB-lite"/>
    </source>
</evidence>